<keyword evidence="2" id="KW-1185">Reference proteome</keyword>
<evidence type="ECO:0000313" key="1">
    <source>
        <dbReference type="EMBL" id="VDP92709.1"/>
    </source>
</evidence>
<dbReference type="WBParaSite" id="ECPE_0001547801-mRNA-1">
    <property type="protein sequence ID" value="ECPE_0001547801-mRNA-1"/>
    <property type="gene ID" value="ECPE_0001547801"/>
</dbReference>
<dbReference type="EMBL" id="UZAN01060530">
    <property type="protein sequence ID" value="VDP92709.1"/>
    <property type="molecule type" value="Genomic_DNA"/>
</dbReference>
<evidence type="ECO:0000313" key="2">
    <source>
        <dbReference type="Proteomes" id="UP000272942"/>
    </source>
</evidence>
<dbReference type="AlphaFoldDB" id="A0A183B8A3"/>
<reference evidence="1 2" key="2">
    <citation type="submission" date="2018-11" db="EMBL/GenBank/DDBJ databases">
        <authorList>
            <consortium name="Pathogen Informatics"/>
        </authorList>
    </citation>
    <scope>NUCLEOTIDE SEQUENCE [LARGE SCALE GENOMIC DNA]</scope>
    <source>
        <strain evidence="1 2">Egypt</strain>
    </source>
</reference>
<accession>A0A183B8A3</accession>
<reference evidence="3" key="1">
    <citation type="submission" date="2016-06" db="UniProtKB">
        <authorList>
            <consortium name="WormBaseParasite"/>
        </authorList>
    </citation>
    <scope>IDENTIFICATION</scope>
</reference>
<dbReference type="Proteomes" id="UP000272942">
    <property type="component" value="Unassembled WGS sequence"/>
</dbReference>
<protein>
    <submittedName>
        <fullName evidence="3">Secreted protein</fullName>
    </submittedName>
</protein>
<organism evidence="3">
    <name type="scientific">Echinostoma caproni</name>
    <dbReference type="NCBI Taxonomy" id="27848"/>
    <lineage>
        <taxon>Eukaryota</taxon>
        <taxon>Metazoa</taxon>
        <taxon>Spiralia</taxon>
        <taxon>Lophotrochozoa</taxon>
        <taxon>Platyhelminthes</taxon>
        <taxon>Trematoda</taxon>
        <taxon>Digenea</taxon>
        <taxon>Plagiorchiida</taxon>
        <taxon>Echinostomata</taxon>
        <taxon>Echinostomatoidea</taxon>
        <taxon>Echinostomatidae</taxon>
        <taxon>Echinostoma</taxon>
    </lineage>
</organism>
<dbReference type="OrthoDB" id="10026202at2759"/>
<sequence>MLRLVLVLPPVSPATEVYKLLFRVNRPAAGSPGRVAPRIFWSLISLSRRNSPDRTAGGSPIVTRLNIESSELKHLAMVLKVSWAQTWWLMSLINSNVTTPVRAVIYLFVFFTNISMCSLCASREQPMVLRNSRIINLWDSDH</sequence>
<name>A0A183B8A3_9TREM</name>
<proteinExistence type="predicted"/>
<gene>
    <name evidence="1" type="ORF">ECPE_LOCUS15437</name>
</gene>
<evidence type="ECO:0000313" key="3">
    <source>
        <dbReference type="WBParaSite" id="ECPE_0001547801-mRNA-1"/>
    </source>
</evidence>